<evidence type="ECO:0008006" key="3">
    <source>
        <dbReference type="Google" id="ProtNLM"/>
    </source>
</evidence>
<dbReference type="Proteomes" id="UP000829196">
    <property type="component" value="Unassembled WGS sequence"/>
</dbReference>
<sequence length="153" mass="16757">MTLGICELLWIKIILEDLKVKWDEPMKLHCDNKSAISIAHNPVQHDRTKHIEVDRHFIKEKLDSGLVGFMSNLVLGLSPPRGTQREEVATSTSTLVVALQPLSFRLDATNAYVAPATEGTEASHALSGTLSQICLEGTKAIHAILPPISLTLK</sequence>
<name>A0A8T3BV58_DENNO</name>
<dbReference type="EMBL" id="JAGYWB010000006">
    <property type="protein sequence ID" value="KAI0519393.1"/>
    <property type="molecule type" value="Genomic_DNA"/>
</dbReference>
<dbReference type="PANTHER" id="PTHR11439">
    <property type="entry name" value="GAG-POL-RELATED RETROTRANSPOSON"/>
    <property type="match status" value="1"/>
</dbReference>
<protein>
    <recommendedName>
        <fullName evidence="3">Copia protein</fullName>
    </recommendedName>
</protein>
<dbReference type="AlphaFoldDB" id="A0A8T3BV58"/>
<accession>A0A8T3BV58</accession>
<keyword evidence="2" id="KW-1185">Reference proteome</keyword>
<evidence type="ECO:0000313" key="1">
    <source>
        <dbReference type="EMBL" id="KAI0519393.1"/>
    </source>
</evidence>
<dbReference type="OrthoDB" id="1919845at2759"/>
<reference evidence="1" key="1">
    <citation type="journal article" date="2022" name="Front. Genet.">
        <title>Chromosome-Scale Assembly of the Dendrobium nobile Genome Provides Insights Into the Molecular Mechanism of the Biosynthesis of the Medicinal Active Ingredient of Dendrobium.</title>
        <authorList>
            <person name="Xu Q."/>
            <person name="Niu S.-C."/>
            <person name="Li K.-L."/>
            <person name="Zheng P.-J."/>
            <person name="Zhang X.-J."/>
            <person name="Jia Y."/>
            <person name="Liu Y."/>
            <person name="Niu Y.-X."/>
            <person name="Yu L.-H."/>
            <person name="Chen D.-F."/>
            <person name="Zhang G.-Q."/>
        </authorList>
    </citation>
    <scope>NUCLEOTIDE SEQUENCE</scope>
    <source>
        <tissue evidence="1">Leaf</tissue>
    </source>
</reference>
<evidence type="ECO:0000313" key="2">
    <source>
        <dbReference type="Proteomes" id="UP000829196"/>
    </source>
</evidence>
<organism evidence="1 2">
    <name type="scientific">Dendrobium nobile</name>
    <name type="common">Orchid</name>
    <dbReference type="NCBI Taxonomy" id="94219"/>
    <lineage>
        <taxon>Eukaryota</taxon>
        <taxon>Viridiplantae</taxon>
        <taxon>Streptophyta</taxon>
        <taxon>Embryophyta</taxon>
        <taxon>Tracheophyta</taxon>
        <taxon>Spermatophyta</taxon>
        <taxon>Magnoliopsida</taxon>
        <taxon>Liliopsida</taxon>
        <taxon>Asparagales</taxon>
        <taxon>Orchidaceae</taxon>
        <taxon>Epidendroideae</taxon>
        <taxon>Malaxideae</taxon>
        <taxon>Dendrobiinae</taxon>
        <taxon>Dendrobium</taxon>
    </lineage>
</organism>
<gene>
    <name evidence="1" type="ORF">KFK09_006839</name>
</gene>
<proteinExistence type="predicted"/>
<comment type="caution">
    <text evidence="1">The sequence shown here is derived from an EMBL/GenBank/DDBJ whole genome shotgun (WGS) entry which is preliminary data.</text>
</comment>
<dbReference type="CDD" id="cd09272">
    <property type="entry name" value="RNase_HI_RT_Ty1"/>
    <property type="match status" value="1"/>
</dbReference>
<dbReference type="PANTHER" id="PTHR11439:SF440">
    <property type="entry name" value="INTEGRASE CATALYTIC DOMAIN-CONTAINING PROTEIN"/>
    <property type="match status" value="1"/>
</dbReference>